<dbReference type="EMBL" id="JAKRCV010000017">
    <property type="protein sequence ID" value="MCG7321731.1"/>
    <property type="molecule type" value="Genomic_DNA"/>
</dbReference>
<dbReference type="GO" id="GO:0016787">
    <property type="term" value="F:hydrolase activity"/>
    <property type="evidence" value="ECO:0007669"/>
    <property type="project" value="UniProtKB-KW"/>
</dbReference>
<reference evidence="3 4" key="1">
    <citation type="submission" date="2022-02" db="EMBL/GenBank/DDBJ databases">
        <title>Uncovering new skin microbiome diversity through culturing and metagenomics.</title>
        <authorList>
            <person name="Conlan S."/>
            <person name="Deming C."/>
            <person name="Nisc Comparative Sequencing Program N."/>
            <person name="Segre J.A."/>
        </authorList>
    </citation>
    <scope>NUCLEOTIDE SEQUENCE [LARGE SCALE GENOMIC DNA]</scope>
    <source>
        <strain evidence="3 4">ACRQZ</strain>
    </source>
</reference>
<evidence type="ECO:0000259" key="2">
    <source>
        <dbReference type="Pfam" id="PF12697"/>
    </source>
</evidence>
<protein>
    <submittedName>
        <fullName evidence="3">Alpha/beta hydrolase</fullName>
    </submittedName>
</protein>
<keyword evidence="4" id="KW-1185">Reference proteome</keyword>
<comment type="caution">
    <text evidence="3">The sequence shown here is derived from an EMBL/GenBank/DDBJ whole genome shotgun (WGS) entry which is preliminary data.</text>
</comment>
<name>A0ABS9Q1H4_9MICO</name>
<dbReference type="InterPro" id="IPR000073">
    <property type="entry name" value="AB_hydrolase_1"/>
</dbReference>
<proteinExistence type="predicted"/>
<evidence type="ECO:0000313" key="3">
    <source>
        <dbReference type="EMBL" id="MCG7321731.1"/>
    </source>
</evidence>
<keyword evidence="1" id="KW-0472">Membrane</keyword>
<accession>A0ABS9Q1H4</accession>
<dbReference type="Gene3D" id="3.40.50.1820">
    <property type="entry name" value="alpha/beta hydrolase"/>
    <property type="match status" value="1"/>
</dbReference>
<sequence>MSTRDRAGGPAGVLRAHPRVVAAAVAGGVVAAGAATGWLSAAVYLAKKVVTPERRRPDDTEVVAFDDRSVTLSRTAETVMPGKYGLFLDGGQSHVRFGRILADHPGQGTITRRLHGVDLGRLRTGPARFHSYYYALGPEQALGLPTLDVDVPSEIGPLPSWLVPPPDGRVDGTRWAVLVHGRGAGREETVRGVAALHRAGLTCLTPSYRNDQVAPASNDGLYGLGLSEWRDVDAAVAYALEHGARDVVLVGWSMGGAIVLQTLINSTHGDRISQVVLDGPVVDWPDVLHHHARAMRVPGQLTTLSMRLLGVPPGRHLVGIESVIDLAATDFVRRADELRHPILLIHSLDDEFVPAQRSIDLAAARPDLVQLETWQVTRHCKEWNVDQQRWERLVGAFVDQDAAPPAQRVRP</sequence>
<keyword evidence="3" id="KW-0378">Hydrolase</keyword>
<feature type="transmembrane region" description="Helical" evidence="1">
    <location>
        <begin position="20"/>
        <end position="46"/>
    </location>
</feature>
<dbReference type="Pfam" id="PF12697">
    <property type="entry name" value="Abhydrolase_6"/>
    <property type="match status" value="1"/>
</dbReference>
<evidence type="ECO:0000313" key="4">
    <source>
        <dbReference type="Proteomes" id="UP001521931"/>
    </source>
</evidence>
<dbReference type="SUPFAM" id="SSF53474">
    <property type="entry name" value="alpha/beta-Hydrolases"/>
    <property type="match status" value="1"/>
</dbReference>
<gene>
    <name evidence="3" type="ORF">MHL29_07460</name>
</gene>
<feature type="domain" description="AB hydrolase-1" evidence="2">
    <location>
        <begin position="177"/>
        <end position="342"/>
    </location>
</feature>
<dbReference type="Proteomes" id="UP001521931">
    <property type="component" value="Unassembled WGS sequence"/>
</dbReference>
<dbReference type="RefSeq" id="WP_239263584.1">
    <property type="nucleotide sequence ID" value="NZ_JAKRCV010000017.1"/>
</dbReference>
<keyword evidence="1" id="KW-1133">Transmembrane helix</keyword>
<dbReference type="InterPro" id="IPR029058">
    <property type="entry name" value="AB_hydrolase_fold"/>
</dbReference>
<organism evidence="3 4">
    <name type="scientific">Arsenicicoccus bolidensis</name>
    <dbReference type="NCBI Taxonomy" id="229480"/>
    <lineage>
        <taxon>Bacteria</taxon>
        <taxon>Bacillati</taxon>
        <taxon>Actinomycetota</taxon>
        <taxon>Actinomycetes</taxon>
        <taxon>Micrococcales</taxon>
        <taxon>Intrasporangiaceae</taxon>
        <taxon>Arsenicicoccus</taxon>
    </lineage>
</organism>
<evidence type="ECO:0000256" key="1">
    <source>
        <dbReference type="SAM" id="Phobius"/>
    </source>
</evidence>
<keyword evidence="1" id="KW-0812">Transmembrane</keyword>